<dbReference type="PROSITE" id="PS50195">
    <property type="entry name" value="PX"/>
    <property type="match status" value="1"/>
</dbReference>
<dbReference type="Pfam" id="PF00787">
    <property type="entry name" value="PX"/>
    <property type="match status" value="1"/>
</dbReference>
<organism evidence="5 6">
    <name type="scientific">Starmerella bacillaris</name>
    <name type="common">Yeast</name>
    <name type="synonym">Candida zemplinina</name>
    <dbReference type="NCBI Taxonomy" id="1247836"/>
    <lineage>
        <taxon>Eukaryota</taxon>
        <taxon>Fungi</taxon>
        <taxon>Dikarya</taxon>
        <taxon>Ascomycota</taxon>
        <taxon>Saccharomycotina</taxon>
        <taxon>Dipodascomycetes</taxon>
        <taxon>Dipodascales</taxon>
        <taxon>Trichomonascaceae</taxon>
        <taxon>Starmerella</taxon>
    </lineage>
</organism>
<name>A0AAV5RNV3_STABA</name>
<evidence type="ECO:0000259" key="4">
    <source>
        <dbReference type="PROSITE" id="PS50195"/>
    </source>
</evidence>
<dbReference type="InterPro" id="IPR000727">
    <property type="entry name" value="T_SNARE_dom"/>
</dbReference>
<keyword evidence="1" id="KW-0175">Coiled coil</keyword>
<feature type="compositionally biased region" description="Polar residues" evidence="2">
    <location>
        <begin position="157"/>
        <end position="173"/>
    </location>
</feature>
<evidence type="ECO:0000259" key="3">
    <source>
        <dbReference type="PROSITE" id="PS50192"/>
    </source>
</evidence>
<dbReference type="GO" id="GO:0035091">
    <property type="term" value="F:phosphatidylinositol binding"/>
    <property type="evidence" value="ECO:0007669"/>
    <property type="project" value="InterPro"/>
</dbReference>
<comment type="caution">
    <text evidence="5">The sequence shown here is derived from an EMBL/GenBank/DDBJ whole genome shotgun (WGS) entry which is preliminary data.</text>
</comment>
<evidence type="ECO:0000256" key="2">
    <source>
        <dbReference type="SAM" id="MobiDB-lite"/>
    </source>
</evidence>
<dbReference type="EMBL" id="BTGC01000008">
    <property type="protein sequence ID" value="GMM52361.1"/>
    <property type="molecule type" value="Genomic_DNA"/>
</dbReference>
<dbReference type="Proteomes" id="UP001362899">
    <property type="component" value="Unassembled WGS sequence"/>
</dbReference>
<feature type="coiled-coil region" evidence="1">
    <location>
        <begin position="263"/>
        <end position="290"/>
    </location>
</feature>
<sequence>MKVVITAIKEGKPVYYDLRVDKEDGSAPYIVQKRYNDFIALAKDFEDEMGEPVAVIPPPKPGLFEKVNLEQRKVQLEQVIQALVRVPNYAQSFAVGNFLDLYQKRDRDPSEIDYLRTSTEVSKLLNNAKQSGLDMLKTRQLCAQAKSLITNLQLSLSSEDSNKSGANSKQKLSTAERQRRQQQVDDFLQSLQSIEVKLTKMGSLVPQPQSRVLGETSSTVNLNNRQLMMSQQQNMESQDEVIEYLRKTVARQKELGMEIHDELSRQNELLEELDHEVNQVNAKLNFARKKTDQLSR</sequence>
<feature type="region of interest" description="Disordered" evidence="2">
    <location>
        <begin position="157"/>
        <end position="179"/>
    </location>
</feature>
<keyword evidence="6" id="KW-1185">Reference proteome</keyword>
<gene>
    <name evidence="5" type="ORF">DASB73_033240</name>
</gene>
<dbReference type="SMART" id="SM00397">
    <property type="entry name" value="t_SNARE"/>
    <property type="match status" value="1"/>
</dbReference>
<feature type="domain" description="T-SNARE coiled-coil homology" evidence="3">
    <location>
        <begin position="232"/>
        <end position="294"/>
    </location>
</feature>
<dbReference type="AlphaFoldDB" id="A0AAV5RNV3"/>
<reference evidence="5 6" key="1">
    <citation type="journal article" date="2023" name="Elife">
        <title>Identification of key yeast species and microbe-microbe interactions impacting larval growth of Drosophila in the wild.</title>
        <authorList>
            <person name="Mure A."/>
            <person name="Sugiura Y."/>
            <person name="Maeda R."/>
            <person name="Honda K."/>
            <person name="Sakurai N."/>
            <person name="Takahashi Y."/>
            <person name="Watada M."/>
            <person name="Katoh T."/>
            <person name="Gotoh A."/>
            <person name="Gotoh Y."/>
            <person name="Taniguchi I."/>
            <person name="Nakamura K."/>
            <person name="Hayashi T."/>
            <person name="Katayama T."/>
            <person name="Uemura T."/>
            <person name="Hattori Y."/>
        </authorList>
    </citation>
    <scope>NUCLEOTIDE SEQUENCE [LARGE SCALE GENOMIC DNA]</scope>
    <source>
        <strain evidence="5 6">SB-73</strain>
    </source>
</reference>
<evidence type="ECO:0000256" key="1">
    <source>
        <dbReference type="SAM" id="Coils"/>
    </source>
</evidence>
<protein>
    <submittedName>
        <fullName evidence="5">Uncharacterized protein</fullName>
    </submittedName>
</protein>
<evidence type="ECO:0000313" key="6">
    <source>
        <dbReference type="Proteomes" id="UP001362899"/>
    </source>
</evidence>
<dbReference type="InterPro" id="IPR001683">
    <property type="entry name" value="PX_dom"/>
</dbReference>
<proteinExistence type="predicted"/>
<feature type="domain" description="PX" evidence="4">
    <location>
        <begin position="1"/>
        <end position="106"/>
    </location>
</feature>
<dbReference type="SUPFAM" id="SSF64268">
    <property type="entry name" value="PX domain"/>
    <property type="match status" value="1"/>
</dbReference>
<dbReference type="Gene3D" id="3.30.1520.10">
    <property type="entry name" value="Phox-like domain"/>
    <property type="match status" value="1"/>
</dbReference>
<dbReference type="PROSITE" id="PS50192">
    <property type="entry name" value="T_SNARE"/>
    <property type="match status" value="1"/>
</dbReference>
<dbReference type="CDD" id="cd15858">
    <property type="entry name" value="SNARE_VAM7"/>
    <property type="match status" value="1"/>
</dbReference>
<dbReference type="Gene3D" id="1.20.5.110">
    <property type="match status" value="1"/>
</dbReference>
<evidence type="ECO:0000313" key="5">
    <source>
        <dbReference type="EMBL" id="GMM52361.1"/>
    </source>
</evidence>
<dbReference type="SUPFAM" id="SSF58038">
    <property type="entry name" value="SNARE fusion complex"/>
    <property type="match status" value="1"/>
</dbReference>
<dbReference type="InterPro" id="IPR036871">
    <property type="entry name" value="PX_dom_sf"/>
</dbReference>
<accession>A0AAV5RNV3</accession>